<reference evidence="2" key="1">
    <citation type="submission" date="2020-08" db="EMBL/GenBank/DDBJ databases">
        <title>Multicomponent nature underlies the extraordinary mechanical properties of spider dragline silk.</title>
        <authorList>
            <person name="Kono N."/>
            <person name="Nakamura H."/>
            <person name="Mori M."/>
            <person name="Yoshida Y."/>
            <person name="Ohtoshi R."/>
            <person name="Malay A.D."/>
            <person name="Moran D.A.P."/>
            <person name="Tomita M."/>
            <person name="Numata K."/>
            <person name="Arakawa K."/>
        </authorList>
    </citation>
    <scope>NUCLEOTIDE SEQUENCE</scope>
</reference>
<dbReference type="EMBL" id="BMAV01005624">
    <property type="protein sequence ID" value="GFY46807.1"/>
    <property type="molecule type" value="Genomic_DNA"/>
</dbReference>
<keyword evidence="3" id="KW-1185">Reference proteome</keyword>
<name>A0A8X6X4D8_9ARAC</name>
<gene>
    <name evidence="2" type="ORF">TNIN_132331</name>
</gene>
<keyword evidence="1" id="KW-1133">Transmembrane helix</keyword>
<keyword evidence="1" id="KW-0472">Membrane</keyword>
<keyword evidence="1" id="KW-0812">Transmembrane</keyword>
<evidence type="ECO:0000256" key="1">
    <source>
        <dbReference type="SAM" id="Phobius"/>
    </source>
</evidence>
<dbReference type="AlphaFoldDB" id="A0A8X6X4D8"/>
<comment type="caution">
    <text evidence="2">The sequence shown here is derived from an EMBL/GenBank/DDBJ whole genome shotgun (WGS) entry which is preliminary data.</text>
</comment>
<feature type="transmembrane region" description="Helical" evidence="1">
    <location>
        <begin position="96"/>
        <end position="113"/>
    </location>
</feature>
<proteinExistence type="predicted"/>
<dbReference type="Proteomes" id="UP000886998">
    <property type="component" value="Unassembled WGS sequence"/>
</dbReference>
<evidence type="ECO:0000313" key="2">
    <source>
        <dbReference type="EMBL" id="GFY46807.1"/>
    </source>
</evidence>
<dbReference type="OrthoDB" id="6426845at2759"/>
<accession>A0A8X6X4D8</accession>
<evidence type="ECO:0000313" key="3">
    <source>
        <dbReference type="Proteomes" id="UP000886998"/>
    </source>
</evidence>
<protein>
    <submittedName>
        <fullName evidence="2">Uncharacterized protein</fullName>
    </submittedName>
</protein>
<organism evidence="2 3">
    <name type="scientific">Trichonephila inaurata madagascariensis</name>
    <dbReference type="NCBI Taxonomy" id="2747483"/>
    <lineage>
        <taxon>Eukaryota</taxon>
        <taxon>Metazoa</taxon>
        <taxon>Ecdysozoa</taxon>
        <taxon>Arthropoda</taxon>
        <taxon>Chelicerata</taxon>
        <taxon>Arachnida</taxon>
        <taxon>Araneae</taxon>
        <taxon>Araneomorphae</taxon>
        <taxon>Entelegynae</taxon>
        <taxon>Araneoidea</taxon>
        <taxon>Nephilidae</taxon>
        <taxon>Trichonephila</taxon>
        <taxon>Trichonephila inaurata</taxon>
    </lineage>
</organism>
<sequence length="117" mass="13398">MYVTPLVYEKLSPCFEEHAEHFLECTGEHLNKVKYSDPQLQKICLDMKSMLCVAKTSRDNCGEDGEALAKTLEFSVDDSYHELCKRELTDASGGVFFNYWVLASSVFIAFLYSHRVK</sequence>